<dbReference type="InterPro" id="IPR036259">
    <property type="entry name" value="MFS_trans_sf"/>
</dbReference>
<feature type="transmembrane region" description="Helical" evidence="11">
    <location>
        <begin position="167"/>
        <end position="187"/>
    </location>
</feature>
<dbReference type="GO" id="GO:0022857">
    <property type="term" value="F:transmembrane transporter activity"/>
    <property type="evidence" value="ECO:0007669"/>
    <property type="project" value="InterPro"/>
</dbReference>
<keyword evidence="4 11" id="KW-0812">Transmembrane</keyword>
<evidence type="ECO:0000256" key="7">
    <source>
        <dbReference type="ARBA" id="ARBA00022989"/>
    </source>
</evidence>
<feature type="compositionally biased region" description="Polar residues" evidence="10">
    <location>
        <begin position="29"/>
        <end position="41"/>
    </location>
</feature>
<dbReference type="CDD" id="cd17347">
    <property type="entry name" value="MFS_SLC15A1_2_like"/>
    <property type="match status" value="1"/>
</dbReference>
<dbReference type="PANTHER" id="PTHR11654">
    <property type="entry name" value="OLIGOPEPTIDE TRANSPORTER-RELATED"/>
    <property type="match status" value="1"/>
</dbReference>
<dbReference type="FunFam" id="1.20.1250.20:FF:000049">
    <property type="entry name" value="Solute carrier family 15 member 2"/>
    <property type="match status" value="1"/>
</dbReference>
<feature type="transmembrane region" description="Helical" evidence="11">
    <location>
        <begin position="207"/>
        <end position="227"/>
    </location>
</feature>
<dbReference type="Gene3D" id="1.20.1250.20">
    <property type="entry name" value="MFS general substrate transporter like domains"/>
    <property type="match status" value="2"/>
</dbReference>
<feature type="transmembrane region" description="Helical" evidence="11">
    <location>
        <begin position="79"/>
        <end position="99"/>
    </location>
</feature>
<feature type="transmembrane region" description="Helical" evidence="11">
    <location>
        <begin position="399"/>
        <end position="416"/>
    </location>
</feature>
<keyword evidence="7 11" id="KW-1133">Transmembrane helix</keyword>
<feature type="transmembrane region" description="Helical" evidence="11">
    <location>
        <begin position="365"/>
        <end position="387"/>
    </location>
</feature>
<keyword evidence="8 11" id="KW-0472">Membrane</keyword>
<keyword evidence="6" id="KW-0653">Protein transport</keyword>
<evidence type="ECO:0000256" key="9">
    <source>
        <dbReference type="ARBA" id="ARBA00078114"/>
    </source>
</evidence>
<feature type="region of interest" description="Disordered" evidence="10">
    <location>
        <begin position="730"/>
        <end position="769"/>
    </location>
</feature>
<keyword evidence="5" id="KW-0571">Peptide transport</keyword>
<dbReference type="AlphaFoldDB" id="A0A7R9ENF1"/>
<feature type="transmembrane region" description="Helical" evidence="11">
    <location>
        <begin position="136"/>
        <end position="155"/>
    </location>
</feature>
<evidence type="ECO:0000256" key="2">
    <source>
        <dbReference type="ARBA" id="ARBA00005982"/>
    </source>
</evidence>
<feature type="transmembrane region" description="Helical" evidence="11">
    <location>
        <begin position="628"/>
        <end position="652"/>
    </location>
</feature>
<dbReference type="InterPro" id="IPR000109">
    <property type="entry name" value="POT_fam"/>
</dbReference>
<evidence type="ECO:0000256" key="4">
    <source>
        <dbReference type="ARBA" id="ARBA00022692"/>
    </source>
</evidence>
<reference evidence="12" key="1">
    <citation type="submission" date="2020-11" db="EMBL/GenBank/DDBJ databases">
        <authorList>
            <person name="Tran Van P."/>
        </authorList>
    </citation>
    <scope>NUCLEOTIDE SEQUENCE</scope>
</reference>
<evidence type="ECO:0000256" key="8">
    <source>
        <dbReference type="ARBA" id="ARBA00023136"/>
    </source>
</evidence>
<evidence type="ECO:0000313" key="12">
    <source>
        <dbReference type="EMBL" id="CAD7438467.1"/>
    </source>
</evidence>
<organism evidence="12">
    <name type="scientific">Timema bartmani</name>
    <dbReference type="NCBI Taxonomy" id="61472"/>
    <lineage>
        <taxon>Eukaryota</taxon>
        <taxon>Metazoa</taxon>
        <taxon>Ecdysozoa</taxon>
        <taxon>Arthropoda</taxon>
        <taxon>Hexapoda</taxon>
        <taxon>Insecta</taxon>
        <taxon>Pterygota</taxon>
        <taxon>Neoptera</taxon>
        <taxon>Polyneoptera</taxon>
        <taxon>Phasmatodea</taxon>
        <taxon>Timematodea</taxon>
        <taxon>Timematoidea</taxon>
        <taxon>Timematidae</taxon>
        <taxon>Timema</taxon>
    </lineage>
</organism>
<feature type="compositionally biased region" description="Basic and acidic residues" evidence="10">
    <location>
        <begin position="1"/>
        <end position="28"/>
    </location>
</feature>
<feature type="transmembrane region" description="Helical" evidence="11">
    <location>
        <begin position="105"/>
        <end position="124"/>
    </location>
</feature>
<dbReference type="Pfam" id="PF00854">
    <property type="entry name" value="PTR2"/>
    <property type="match status" value="2"/>
</dbReference>
<gene>
    <name evidence="12" type="ORF">TBIB3V08_LOCUS1059</name>
</gene>
<evidence type="ECO:0000256" key="6">
    <source>
        <dbReference type="ARBA" id="ARBA00022927"/>
    </source>
</evidence>
<evidence type="ECO:0000256" key="10">
    <source>
        <dbReference type="SAM" id="MobiDB-lite"/>
    </source>
</evidence>
<keyword evidence="3" id="KW-0813">Transport</keyword>
<dbReference type="FunFam" id="1.20.1250.20:FF:000379">
    <property type="entry name" value="Uncharacterized protein, isoform A"/>
    <property type="match status" value="1"/>
</dbReference>
<name>A0A7R9ENF1_9NEOP</name>
<evidence type="ECO:0000256" key="3">
    <source>
        <dbReference type="ARBA" id="ARBA00022448"/>
    </source>
</evidence>
<dbReference type="EMBL" id="OD564464">
    <property type="protein sequence ID" value="CAD7438467.1"/>
    <property type="molecule type" value="Genomic_DNA"/>
</dbReference>
<feature type="transmembrane region" description="Helical" evidence="11">
    <location>
        <begin position="696"/>
        <end position="715"/>
    </location>
</feature>
<evidence type="ECO:0000256" key="5">
    <source>
        <dbReference type="ARBA" id="ARBA00022856"/>
    </source>
</evidence>
<feature type="transmembrane region" description="Helical" evidence="11">
    <location>
        <begin position="239"/>
        <end position="260"/>
    </location>
</feature>
<feature type="transmembrane region" description="Helical" evidence="11">
    <location>
        <begin position="664"/>
        <end position="684"/>
    </location>
</feature>
<sequence length="769" mass="85074">MAALPKEKEGSSEPQRMDDITEESKESSRTLSAPEVSSPSTLLPDKASDGVLDSEGHEVKLKYPRSVFFIISNEFCERFSYYGMRTILVIYLRNILLYNDNDATVLYHTFTMFCYFFPLLGAMLADSLLGKFRTILYLSVVYAIGNVVISVASATGAIDIPGRELTILGLLLIALGTGGIKPCVSAFGGDQFVMPQQERQLQTFFSLFYFSINSGSLISTFLTPILRQDVKCFDQDSCYPLAFGVPAILMVVSIVVFIIGKNSYIIKKPQGNVVLEVSKCIGHAVAQKWRSKGVSRDHWLEHADDTYPRRLIEDIKSTLGVLFLFLPLPIFWALFDQQGSRWTFQATRMNGVIGSWILKPDQMQVINPLLILAFIPIFETGIYPLFAKCNLLIRPLQRMGVGGILAAVAFILSAIVELQLEPTYAVLPGSGQAQLRIFNAYNCPMNLELNSEPSRIVNGLSKLDLLDLRVSGAALYNGSIAPSQDCVGVNTPGSLFDFQVVEGQAKSVFIAPEGNEPALINIPGYDTIEKSDDGYPVIRVFYNVLTGNELKFNQDGGTKNFNYDLSPESYHTQYTSAEPASFTVMLGNKSLGQVNLQLGGVYTYILNEETASTTTALITVTSPNTMHMLWLIPQYVIMTMGEVMFSITGLEFAFTQAPVSMKSVLQSGWLLTVAFGNLVVIIIAEAKFFDSQANEFFLFAGLMLLDMALFCWMAMKYKYIETPDEDNAGANLPLEAPKSKSRNGSTSRPLNSEDKGRNGVENKSFDRDE</sequence>
<comment type="subcellular location">
    <subcellularLocation>
        <location evidence="1">Membrane</location>
        <topology evidence="1">Multi-pass membrane protein</topology>
    </subcellularLocation>
</comment>
<dbReference type="GO" id="GO:0015031">
    <property type="term" value="P:protein transport"/>
    <property type="evidence" value="ECO:0007669"/>
    <property type="project" value="UniProtKB-KW"/>
</dbReference>
<feature type="compositionally biased region" description="Basic and acidic residues" evidence="10">
    <location>
        <begin position="751"/>
        <end position="769"/>
    </location>
</feature>
<protein>
    <recommendedName>
        <fullName evidence="9">Oligopeptide transporter 1</fullName>
    </recommendedName>
</protein>
<comment type="similarity">
    <text evidence="2">Belongs to the major facilitator superfamily. Proton-dependent oligopeptide transporter (POT/PTR) (TC 2.A.17) family.</text>
</comment>
<proteinExistence type="inferred from homology"/>
<evidence type="ECO:0000256" key="11">
    <source>
        <dbReference type="SAM" id="Phobius"/>
    </source>
</evidence>
<dbReference type="InterPro" id="IPR018456">
    <property type="entry name" value="PTR2_symporter_CS"/>
</dbReference>
<accession>A0A7R9ENF1</accession>
<feature type="transmembrane region" description="Helical" evidence="11">
    <location>
        <begin position="317"/>
        <end position="335"/>
    </location>
</feature>
<feature type="region of interest" description="Disordered" evidence="10">
    <location>
        <begin position="1"/>
        <end position="47"/>
    </location>
</feature>
<dbReference type="GO" id="GO:0006857">
    <property type="term" value="P:oligopeptide transport"/>
    <property type="evidence" value="ECO:0007669"/>
    <property type="project" value="InterPro"/>
</dbReference>
<dbReference type="GO" id="GO:0016020">
    <property type="term" value="C:membrane"/>
    <property type="evidence" value="ECO:0007669"/>
    <property type="project" value="UniProtKB-SubCell"/>
</dbReference>
<dbReference type="SUPFAM" id="SSF103473">
    <property type="entry name" value="MFS general substrate transporter"/>
    <property type="match status" value="1"/>
</dbReference>
<evidence type="ECO:0000256" key="1">
    <source>
        <dbReference type="ARBA" id="ARBA00004141"/>
    </source>
</evidence>
<dbReference type="PROSITE" id="PS01022">
    <property type="entry name" value="PTR2_1"/>
    <property type="match status" value="1"/>
</dbReference>